<feature type="transmembrane region" description="Helical" evidence="1">
    <location>
        <begin position="93"/>
        <end position="117"/>
    </location>
</feature>
<keyword evidence="1" id="KW-0472">Membrane</keyword>
<dbReference type="AlphaFoldDB" id="A0A6J4QSV5"/>
<feature type="transmembrane region" description="Helical" evidence="1">
    <location>
        <begin position="123"/>
        <end position="144"/>
    </location>
</feature>
<keyword evidence="1" id="KW-0812">Transmembrane</keyword>
<reference evidence="2" key="1">
    <citation type="submission" date="2020-02" db="EMBL/GenBank/DDBJ databases">
        <authorList>
            <person name="Meier V. D."/>
        </authorList>
    </citation>
    <scope>NUCLEOTIDE SEQUENCE</scope>
    <source>
        <strain evidence="2">AVDCRST_MAG28</strain>
    </source>
</reference>
<name>A0A6J4QSV5_9ACTN</name>
<evidence type="ECO:0000256" key="1">
    <source>
        <dbReference type="SAM" id="Phobius"/>
    </source>
</evidence>
<dbReference type="EMBL" id="CADCVE010000041">
    <property type="protein sequence ID" value="CAA9453923.1"/>
    <property type="molecule type" value="Genomic_DNA"/>
</dbReference>
<evidence type="ECO:0000313" key="2">
    <source>
        <dbReference type="EMBL" id="CAA9453923.1"/>
    </source>
</evidence>
<feature type="transmembrane region" description="Helical" evidence="1">
    <location>
        <begin position="58"/>
        <end position="81"/>
    </location>
</feature>
<protein>
    <submittedName>
        <fullName evidence="2">Uncharacterized protein</fullName>
    </submittedName>
</protein>
<gene>
    <name evidence="2" type="ORF">AVDCRST_MAG28-2121</name>
</gene>
<accession>A0A6J4QSV5</accession>
<organism evidence="2">
    <name type="scientific">uncultured Rubrobacteraceae bacterium</name>
    <dbReference type="NCBI Taxonomy" id="349277"/>
    <lineage>
        <taxon>Bacteria</taxon>
        <taxon>Bacillati</taxon>
        <taxon>Actinomycetota</taxon>
        <taxon>Rubrobacteria</taxon>
        <taxon>Rubrobacterales</taxon>
        <taxon>Rubrobacteraceae</taxon>
        <taxon>environmental samples</taxon>
    </lineage>
</organism>
<proteinExistence type="predicted"/>
<sequence>MAEQERAQKRGSGFFRLFERGVDTATRNNVTAYGYSVSITAAFAILQTSRTDTGVLEIFLFAAGAVVAFALIAAGASGFFREELEDQHSHVKSLAGALSFFSVGLALGVAYLVGILIEGRAAWAVSAFLTTVVYIFAVGIELAVAHRMLRSDE</sequence>
<keyword evidence="1" id="KW-1133">Transmembrane helix</keyword>